<dbReference type="InterPro" id="IPR017850">
    <property type="entry name" value="Alkaline_phosphatase_core_sf"/>
</dbReference>
<evidence type="ECO:0000313" key="1">
    <source>
        <dbReference type="EMBL" id="TCL03152.1"/>
    </source>
</evidence>
<protein>
    <submittedName>
        <fullName evidence="1">Type I phosphodiesterase/nucleotide pyrophosphatase</fullName>
    </submittedName>
</protein>
<dbReference type="Proteomes" id="UP000294555">
    <property type="component" value="Unassembled WGS sequence"/>
</dbReference>
<dbReference type="OrthoDB" id="9779418at2"/>
<dbReference type="Gene3D" id="3.40.720.10">
    <property type="entry name" value="Alkaline Phosphatase, subunit A"/>
    <property type="match status" value="2"/>
</dbReference>
<sequence>MRKVIIFGVDGLTMPLIKKFTAEGILPHIGYMFAKGSAAELLPFISAWGDVNWVTLLSGLCPGSSWIGQSIPADNVQTANLLSLLQDKGLTAALVHFPETVSAPPPHFEFAPYWGQAKPWPAEISKPMGYTTRYEERTGRKVVRTQKLGWPPSAALAYHEKGTWQPLGRNNGGYTLKMRGSTGQPIDIVIDCAGVNPLARYGDLSVELRTGAWSQWLPVETLGADGKVRFFLGSHDVNTGDMDILQSQITVPSGLYADRKLGRELIEKFGPFISKWTVKASPNETYRASAYEEADYQSLWLADSAIHLTQQRGFSLWATVHRLVDESHHNCLGQCDPQSPFYDPDTAPLFEDVMRECYKILDKTIGRILSRLDHESTLLLVSDHGAVPNEYMCDVYRYLAKSGLTKLDEQGRMIVGQSKVYLKDERGGLEIYVNLQGREAGGIVPRSEYESVREEVLHALGNWHVLHQGKIRNAVGLALRKEDASGIGYWGCQAGDIVFAYNTGFVWGVSATGEDICPVDVPGANHGPQKPTAETAMASNYGVMLAYGTGIKEGYYRDRQAKGPYRMVDPAATIAHLLQLDPTTLDGTVMHDFLANGR</sequence>
<dbReference type="SUPFAM" id="SSF53649">
    <property type="entry name" value="Alkaline phosphatase-like"/>
    <property type="match status" value="1"/>
</dbReference>
<dbReference type="RefSeq" id="WP_132922047.1">
    <property type="nucleotide sequence ID" value="NZ_SJOI01000001.1"/>
</dbReference>
<dbReference type="InterPro" id="IPR002591">
    <property type="entry name" value="Phosphodiest/P_Trfase"/>
</dbReference>
<dbReference type="Pfam" id="PF01663">
    <property type="entry name" value="Phosphodiest"/>
    <property type="match status" value="2"/>
</dbReference>
<keyword evidence="2" id="KW-1185">Reference proteome</keyword>
<dbReference type="AlphaFoldDB" id="A0A4R1N7L2"/>
<organism evidence="1 2">
    <name type="scientific">Sodalis ligni</name>
    <dbReference type="NCBI Taxonomy" id="2697027"/>
    <lineage>
        <taxon>Bacteria</taxon>
        <taxon>Pseudomonadati</taxon>
        <taxon>Pseudomonadota</taxon>
        <taxon>Gammaproteobacteria</taxon>
        <taxon>Enterobacterales</taxon>
        <taxon>Bruguierivoracaceae</taxon>
        <taxon>Sodalis</taxon>
    </lineage>
</organism>
<reference evidence="1 2" key="1">
    <citation type="submission" date="2019-02" db="EMBL/GenBank/DDBJ databases">
        <title>Investigation of anaerobic lignin degradation for improved lignocellulosic biofuels.</title>
        <authorList>
            <person name="Deangelis K."/>
        </authorList>
    </citation>
    <scope>NUCLEOTIDE SEQUENCE [LARGE SCALE GENOMIC DNA]</scope>
    <source>
        <strain evidence="1 2">159R</strain>
    </source>
</reference>
<name>A0A4R1N7L2_9GAMM</name>
<proteinExistence type="predicted"/>
<comment type="caution">
    <text evidence="1">The sequence shown here is derived from an EMBL/GenBank/DDBJ whole genome shotgun (WGS) entry which is preliminary data.</text>
</comment>
<gene>
    <name evidence="1" type="ORF">EZJ58_1200</name>
</gene>
<evidence type="ECO:0000313" key="2">
    <source>
        <dbReference type="Proteomes" id="UP000294555"/>
    </source>
</evidence>
<dbReference type="EMBL" id="SJOI01000001">
    <property type="protein sequence ID" value="TCL03152.1"/>
    <property type="molecule type" value="Genomic_DNA"/>
</dbReference>
<accession>A0A4R1N7L2</accession>